<accession>A0A644TSK8</accession>
<comment type="caution">
    <text evidence="2">The sequence shown here is derived from an EMBL/GenBank/DDBJ whole genome shotgun (WGS) entry which is preliminary data.</text>
</comment>
<organism evidence="2">
    <name type="scientific">bioreactor metagenome</name>
    <dbReference type="NCBI Taxonomy" id="1076179"/>
    <lineage>
        <taxon>unclassified sequences</taxon>
        <taxon>metagenomes</taxon>
        <taxon>ecological metagenomes</taxon>
    </lineage>
</organism>
<proteinExistence type="predicted"/>
<protein>
    <recommendedName>
        <fullName evidence="3">Phage abortive infection protein</fullName>
    </recommendedName>
</protein>
<keyword evidence="1" id="KW-1133">Transmembrane helix</keyword>
<dbReference type="AlphaFoldDB" id="A0A644TSK8"/>
<keyword evidence="1" id="KW-0472">Membrane</keyword>
<dbReference type="EMBL" id="VSSQ01000049">
    <property type="protein sequence ID" value="MPL69870.1"/>
    <property type="molecule type" value="Genomic_DNA"/>
</dbReference>
<feature type="transmembrane region" description="Helical" evidence="1">
    <location>
        <begin position="12"/>
        <end position="34"/>
    </location>
</feature>
<name>A0A644TSK8_9ZZZZ</name>
<gene>
    <name evidence="2" type="ORF">SDC9_15620</name>
</gene>
<evidence type="ECO:0000313" key="2">
    <source>
        <dbReference type="EMBL" id="MPL69870.1"/>
    </source>
</evidence>
<keyword evidence="1" id="KW-0812">Transmembrane</keyword>
<reference evidence="2" key="1">
    <citation type="submission" date="2019-08" db="EMBL/GenBank/DDBJ databases">
        <authorList>
            <person name="Kucharzyk K."/>
            <person name="Murdoch R.W."/>
            <person name="Higgins S."/>
            <person name="Loffler F."/>
        </authorList>
    </citation>
    <scope>NUCLEOTIDE SEQUENCE</scope>
</reference>
<evidence type="ECO:0008006" key="3">
    <source>
        <dbReference type="Google" id="ProtNLM"/>
    </source>
</evidence>
<sequence>MSHIAKADSFAKWAMLMIYIGIAIIVGFLFMMLFSGMLRGGELYIEGATMLGTFIGGTVGAMWALAGVFLYYAALIYQKENMQMALITSKKQIENAEFQKFQYSYFELSKLLEMQGRELPLLDSVDDRVPDKVNVLSLASHLLERLMEDVRSAENVTSVNFSKHHPNRTLYYEKLSTYCETFYILIDECKRLHEVDPHQAQAYERILINGLTPGYINALLLYGLTMPAHEQKLKKYFFESYIWNKKYLDLYWDRRQMIEFWSKVNSDFTLKKYSGLPH</sequence>
<feature type="transmembrane region" description="Helical" evidence="1">
    <location>
        <begin position="54"/>
        <end position="77"/>
    </location>
</feature>
<evidence type="ECO:0000256" key="1">
    <source>
        <dbReference type="SAM" id="Phobius"/>
    </source>
</evidence>